<dbReference type="AlphaFoldDB" id="A0A0N5CAI9"/>
<organism evidence="1 2">
    <name type="scientific">Strongyloides papillosus</name>
    <name type="common">Intestinal threadworm</name>
    <dbReference type="NCBI Taxonomy" id="174720"/>
    <lineage>
        <taxon>Eukaryota</taxon>
        <taxon>Metazoa</taxon>
        <taxon>Ecdysozoa</taxon>
        <taxon>Nematoda</taxon>
        <taxon>Chromadorea</taxon>
        <taxon>Rhabditida</taxon>
        <taxon>Tylenchina</taxon>
        <taxon>Panagrolaimomorpha</taxon>
        <taxon>Strongyloidoidea</taxon>
        <taxon>Strongyloididae</taxon>
        <taxon>Strongyloides</taxon>
    </lineage>
</organism>
<sequence>MSSYPKLSEALGIFKHLFATKLSGQDDYLLWKTDVLLFLEALSVPSEKSTDLKVKIPDYVCKLVIKSMCEDIKLDYAFYDDIYDLLDAIDGRFNKPVLTQVIGLKRKLYCQNFTNVTDLITETNKIILQLKKLSQPITDKEVAHIIKYIFMFVFIIGYTPA</sequence>
<evidence type="ECO:0000313" key="2">
    <source>
        <dbReference type="WBParaSite" id="SPAL_0001491100.1"/>
    </source>
</evidence>
<proteinExistence type="predicted"/>
<protein>
    <submittedName>
        <fullName evidence="2">Zinc finger BED domain-containing protein 5</fullName>
    </submittedName>
</protein>
<dbReference type="Proteomes" id="UP000046392">
    <property type="component" value="Unplaced"/>
</dbReference>
<keyword evidence="1" id="KW-1185">Reference proteome</keyword>
<accession>A0A0N5CAI9</accession>
<reference evidence="2" key="1">
    <citation type="submission" date="2017-02" db="UniProtKB">
        <authorList>
            <consortium name="WormBaseParasite"/>
        </authorList>
    </citation>
    <scope>IDENTIFICATION</scope>
</reference>
<name>A0A0N5CAI9_STREA</name>
<evidence type="ECO:0000313" key="1">
    <source>
        <dbReference type="Proteomes" id="UP000046392"/>
    </source>
</evidence>
<dbReference type="WBParaSite" id="SPAL_0001491100.1">
    <property type="protein sequence ID" value="SPAL_0001491100.1"/>
    <property type="gene ID" value="SPAL_0001491100"/>
</dbReference>